<evidence type="ECO:0000256" key="1">
    <source>
        <dbReference type="SAM" id="MobiDB-lite"/>
    </source>
</evidence>
<evidence type="ECO:0000313" key="2">
    <source>
        <dbReference type="EMBL" id="MSS14352.1"/>
    </source>
</evidence>
<gene>
    <name evidence="2" type="ORF">FYJ35_04715</name>
</gene>
<comment type="caution">
    <text evidence="2">The sequence shown here is derived from an EMBL/GenBank/DDBJ whole genome shotgun (WGS) entry which is preliminary data.</text>
</comment>
<dbReference type="RefSeq" id="WP_154523909.1">
    <property type="nucleotide sequence ID" value="NZ_JAXEDB010000017.1"/>
</dbReference>
<feature type="region of interest" description="Disordered" evidence="1">
    <location>
        <begin position="112"/>
        <end position="133"/>
    </location>
</feature>
<accession>A0A6L5X7H8</accession>
<sequence length="362" mass="39582">MAVLVWFGIARHVHRLNAPEKAVRDSLGLIEQLDSKDAADLFTPSASGAQSASFSDLSDTGREALRAYLSGFSFSILDSHIDGETAAVDVEATGFDADALARAIRKTQLRQEYNEKFSDTSTEPPDEDDLSGEGQEDKVFTLMKNALSDGSFQKTETRETLHLTKSRGSWTVISDSALRTLLTGGLIEKLNDPDLLSPEDVLSVYLDRFKTMSPQEWATELNSPNLFQTSSQDSEQLSELFYQKAASVFKYTTDEVRAEGSVAQVSTQVTVVDMSSVLSSYRQKLIAYAKTTDSITADDSALSRKSVSLLREALEENADPKTVSVSIRLENSKSGWQIVDTSGLTNALLGDMTAATDLFHES</sequence>
<dbReference type="EMBL" id="VULZ01000003">
    <property type="protein sequence ID" value="MSS14352.1"/>
    <property type="molecule type" value="Genomic_DNA"/>
</dbReference>
<organism evidence="2 3">
    <name type="scientific">Porcincola intestinalis</name>
    <dbReference type="NCBI Taxonomy" id="2606632"/>
    <lineage>
        <taxon>Bacteria</taxon>
        <taxon>Bacillati</taxon>
        <taxon>Bacillota</taxon>
        <taxon>Clostridia</taxon>
        <taxon>Lachnospirales</taxon>
        <taxon>Lachnospiraceae</taxon>
        <taxon>Porcincola</taxon>
    </lineage>
</organism>
<keyword evidence="3" id="KW-1185">Reference proteome</keyword>
<evidence type="ECO:0000313" key="3">
    <source>
        <dbReference type="Proteomes" id="UP000481852"/>
    </source>
</evidence>
<dbReference type="AlphaFoldDB" id="A0A6L5X7H8"/>
<dbReference type="Proteomes" id="UP000481852">
    <property type="component" value="Unassembled WGS sequence"/>
</dbReference>
<proteinExistence type="predicted"/>
<protein>
    <submittedName>
        <fullName evidence="2">Uncharacterized protein</fullName>
    </submittedName>
</protein>
<reference evidence="2 3" key="1">
    <citation type="submission" date="2019-08" db="EMBL/GenBank/DDBJ databases">
        <title>In-depth cultivation of the pig gut microbiome towards novel bacterial diversity and tailored functional studies.</title>
        <authorList>
            <person name="Wylensek D."/>
            <person name="Hitch T.C.A."/>
            <person name="Clavel T."/>
        </authorList>
    </citation>
    <scope>NUCLEOTIDE SEQUENCE [LARGE SCALE GENOMIC DNA]</scope>
    <source>
        <strain evidence="2 3">Oil+RF-744-WCA-WT-11</strain>
    </source>
</reference>
<name>A0A6L5X7H8_9FIRM</name>